<gene>
    <name evidence="1" type="ORF">AVDCRST_MAG77-2703</name>
</gene>
<dbReference type="Pfam" id="PF00702">
    <property type="entry name" value="Hydrolase"/>
    <property type="match status" value="1"/>
</dbReference>
<evidence type="ECO:0000313" key="1">
    <source>
        <dbReference type="EMBL" id="CAA9261567.1"/>
    </source>
</evidence>
<dbReference type="NCBIfam" id="TIGR01509">
    <property type="entry name" value="HAD-SF-IA-v3"/>
    <property type="match status" value="1"/>
</dbReference>
<name>A0A6J4IWM0_9CHLR</name>
<dbReference type="PANTHER" id="PTHR18901">
    <property type="entry name" value="2-DEOXYGLUCOSE-6-PHOSPHATE PHOSPHATASE 2"/>
    <property type="match status" value="1"/>
</dbReference>
<proteinExistence type="predicted"/>
<dbReference type="EMBL" id="CADCTC010000155">
    <property type="protein sequence ID" value="CAA9261567.1"/>
    <property type="molecule type" value="Genomic_DNA"/>
</dbReference>
<accession>A0A6J4IWM0</accession>
<dbReference type="InterPro" id="IPR036412">
    <property type="entry name" value="HAD-like_sf"/>
</dbReference>
<sequence length="163" mass="17102">MEMWRELCGRFGLRRSPEACEARQGELFLQALPGHAQPAPGAVRLVGALRREGVRLGLASSSARPWIEGVLAVIGLGEAFEVVVSGDDVVRGKPDPEIFLLAAERLGVTPTACTVIEDSRHGVAAALAAGMAVVAVRTAYNADEAFTGTQRVVASLEELVPAG</sequence>
<protein>
    <recommendedName>
        <fullName evidence="2">Beta-phosphoglucomutase</fullName>
    </recommendedName>
</protein>
<organism evidence="1">
    <name type="scientific">uncultured Chloroflexota bacterium</name>
    <dbReference type="NCBI Taxonomy" id="166587"/>
    <lineage>
        <taxon>Bacteria</taxon>
        <taxon>Bacillati</taxon>
        <taxon>Chloroflexota</taxon>
        <taxon>environmental samples</taxon>
    </lineage>
</organism>
<dbReference type="NCBIfam" id="TIGR01549">
    <property type="entry name" value="HAD-SF-IA-v1"/>
    <property type="match status" value="1"/>
</dbReference>
<dbReference type="PANTHER" id="PTHR18901:SF38">
    <property type="entry name" value="PSEUDOURIDINE-5'-PHOSPHATASE"/>
    <property type="match status" value="1"/>
</dbReference>
<dbReference type="PRINTS" id="PR00413">
    <property type="entry name" value="HADHALOGNASE"/>
</dbReference>
<dbReference type="InterPro" id="IPR023214">
    <property type="entry name" value="HAD_sf"/>
</dbReference>
<dbReference type="AlphaFoldDB" id="A0A6J4IWM0"/>
<dbReference type="InterPro" id="IPR023198">
    <property type="entry name" value="PGP-like_dom2"/>
</dbReference>
<dbReference type="InterPro" id="IPR006439">
    <property type="entry name" value="HAD-SF_hydro_IA"/>
</dbReference>
<dbReference type="Gene3D" id="3.40.50.1000">
    <property type="entry name" value="HAD superfamily/HAD-like"/>
    <property type="match status" value="1"/>
</dbReference>
<dbReference type="Gene3D" id="1.10.150.240">
    <property type="entry name" value="Putative phosphatase, domain 2"/>
    <property type="match status" value="1"/>
</dbReference>
<dbReference type="SUPFAM" id="SSF56784">
    <property type="entry name" value="HAD-like"/>
    <property type="match status" value="1"/>
</dbReference>
<reference evidence="1" key="1">
    <citation type="submission" date="2020-02" db="EMBL/GenBank/DDBJ databases">
        <authorList>
            <person name="Meier V. D."/>
        </authorList>
    </citation>
    <scope>NUCLEOTIDE SEQUENCE</scope>
    <source>
        <strain evidence="1">AVDCRST_MAG77</strain>
    </source>
</reference>
<evidence type="ECO:0008006" key="2">
    <source>
        <dbReference type="Google" id="ProtNLM"/>
    </source>
</evidence>